<comment type="similarity">
    <text evidence="1">Belongs to the HIBADH-related family.</text>
</comment>
<evidence type="ECO:0000256" key="4">
    <source>
        <dbReference type="PIRSR" id="PIRSR000103-1"/>
    </source>
</evidence>
<dbReference type="Gene3D" id="1.10.1040.10">
    <property type="entry name" value="N-(1-d-carboxylethyl)-l-norvaline Dehydrogenase, domain 2"/>
    <property type="match status" value="1"/>
</dbReference>
<dbReference type="GO" id="GO:0016491">
    <property type="term" value="F:oxidoreductase activity"/>
    <property type="evidence" value="ECO:0007669"/>
    <property type="project" value="UniProtKB-KW"/>
</dbReference>
<dbReference type="InterPro" id="IPR029154">
    <property type="entry name" value="HIBADH-like_NADP-bd"/>
</dbReference>
<dbReference type="InterPro" id="IPR002204">
    <property type="entry name" value="3-OH-isobutyrate_DH-rel_CS"/>
</dbReference>
<dbReference type="InterPro" id="IPR008927">
    <property type="entry name" value="6-PGluconate_DH-like_C_sf"/>
</dbReference>
<gene>
    <name evidence="7" type="ORF">Pka01_19580</name>
</gene>
<dbReference type="InterPro" id="IPR013328">
    <property type="entry name" value="6PGD_dom2"/>
</dbReference>
<dbReference type="InterPro" id="IPR036291">
    <property type="entry name" value="NAD(P)-bd_dom_sf"/>
</dbReference>
<dbReference type="Pfam" id="PF14833">
    <property type="entry name" value="NAD_binding_11"/>
    <property type="match status" value="1"/>
</dbReference>
<dbReference type="GO" id="GO:0051287">
    <property type="term" value="F:NAD binding"/>
    <property type="evidence" value="ECO:0007669"/>
    <property type="project" value="InterPro"/>
</dbReference>
<evidence type="ECO:0000313" key="7">
    <source>
        <dbReference type="EMBL" id="GIG78831.1"/>
    </source>
</evidence>
<keyword evidence="3" id="KW-0520">NAD</keyword>
<evidence type="ECO:0000259" key="6">
    <source>
        <dbReference type="Pfam" id="PF14833"/>
    </source>
</evidence>
<proteinExistence type="inferred from homology"/>
<dbReference type="PANTHER" id="PTHR43580">
    <property type="entry name" value="OXIDOREDUCTASE GLYR1-RELATED"/>
    <property type="match status" value="1"/>
</dbReference>
<name>A0A8J3M493_9ACTN</name>
<reference evidence="7 8" key="1">
    <citation type="submission" date="2021-01" db="EMBL/GenBank/DDBJ databases">
        <title>Whole genome shotgun sequence of Planotetraspora kaengkrachanensis NBRC 104272.</title>
        <authorList>
            <person name="Komaki H."/>
            <person name="Tamura T."/>
        </authorList>
    </citation>
    <scope>NUCLEOTIDE SEQUENCE [LARGE SCALE GENOMIC DNA]</scope>
    <source>
        <strain evidence="7 8">NBRC 104272</strain>
    </source>
</reference>
<evidence type="ECO:0000259" key="5">
    <source>
        <dbReference type="Pfam" id="PF03446"/>
    </source>
</evidence>
<dbReference type="PIRSF" id="PIRSF000103">
    <property type="entry name" value="HIBADH"/>
    <property type="match status" value="1"/>
</dbReference>
<dbReference type="Gene3D" id="3.40.50.720">
    <property type="entry name" value="NAD(P)-binding Rossmann-like Domain"/>
    <property type="match status" value="1"/>
</dbReference>
<evidence type="ECO:0000313" key="8">
    <source>
        <dbReference type="Proteomes" id="UP000630097"/>
    </source>
</evidence>
<comment type="caution">
    <text evidence="7">The sequence shown here is derived from an EMBL/GenBank/DDBJ whole genome shotgun (WGS) entry which is preliminary data.</text>
</comment>
<dbReference type="InterPro" id="IPR015815">
    <property type="entry name" value="HIBADH-related"/>
</dbReference>
<dbReference type="Pfam" id="PF03446">
    <property type="entry name" value="NAD_binding_2"/>
    <property type="match status" value="1"/>
</dbReference>
<evidence type="ECO:0000256" key="1">
    <source>
        <dbReference type="ARBA" id="ARBA00009080"/>
    </source>
</evidence>
<sequence>MTAMNVGFVGLGAMGRGMAANLVRAGHAVQVWNRSPEPVAELVAMGASRADGLEAVFTNDVVISILSDDAAVESVLLNPRLLGGATATVHVNMATVSVELADRAAALHAEHGLGYLSAPVMGRSEVAAAGKLNIVAAGDGALIDHVEPLFAAMGQRTWRMGDTPHQANLVKIAGNFLIACAIESVAEACALAESRGIRSTELVDLMTNTIFPGVIYSGYGSMVAERRYEPAGFRLALGLKDVSLALTAGAGANVPLPFGSVLRDSFVDAIAHGDADLDWAAVAEVIRRRAGLAEGGS</sequence>
<dbReference type="InterPro" id="IPR051265">
    <property type="entry name" value="HIBADH-related_NP60_sf"/>
</dbReference>
<dbReference type="GO" id="GO:0050661">
    <property type="term" value="F:NADP binding"/>
    <property type="evidence" value="ECO:0007669"/>
    <property type="project" value="InterPro"/>
</dbReference>
<feature type="domain" description="3-hydroxyisobutyrate dehydrogenase-like NAD-binding" evidence="6">
    <location>
        <begin position="167"/>
        <end position="285"/>
    </location>
</feature>
<evidence type="ECO:0000256" key="3">
    <source>
        <dbReference type="ARBA" id="ARBA00023027"/>
    </source>
</evidence>
<dbReference type="EMBL" id="BONV01000005">
    <property type="protein sequence ID" value="GIG78831.1"/>
    <property type="molecule type" value="Genomic_DNA"/>
</dbReference>
<evidence type="ECO:0000256" key="2">
    <source>
        <dbReference type="ARBA" id="ARBA00023002"/>
    </source>
</evidence>
<dbReference type="GO" id="GO:0016054">
    <property type="term" value="P:organic acid catabolic process"/>
    <property type="evidence" value="ECO:0007669"/>
    <property type="project" value="UniProtKB-ARBA"/>
</dbReference>
<dbReference type="RefSeq" id="WP_203882291.1">
    <property type="nucleotide sequence ID" value="NZ_BAABHH010000007.1"/>
</dbReference>
<accession>A0A8J3M493</accession>
<protein>
    <submittedName>
        <fullName evidence="7">Putative oxidoreductase</fullName>
    </submittedName>
</protein>
<dbReference type="SUPFAM" id="SSF48179">
    <property type="entry name" value="6-phosphogluconate dehydrogenase C-terminal domain-like"/>
    <property type="match status" value="1"/>
</dbReference>
<feature type="active site" evidence="4">
    <location>
        <position position="171"/>
    </location>
</feature>
<dbReference type="PROSITE" id="PS00895">
    <property type="entry name" value="3_HYDROXYISOBUT_DH"/>
    <property type="match status" value="1"/>
</dbReference>
<keyword evidence="2" id="KW-0560">Oxidoreductase</keyword>
<dbReference type="PANTHER" id="PTHR43580:SF2">
    <property type="entry name" value="CYTOKINE-LIKE NUCLEAR FACTOR N-PAC"/>
    <property type="match status" value="1"/>
</dbReference>
<dbReference type="AlphaFoldDB" id="A0A8J3M493"/>
<dbReference type="Proteomes" id="UP000630097">
    <property type="component" value="Unassembled WGS sequence"/>
</dbReference>
<keyword evidence="8" id="KW-1185">Reference proteome</keyword>
<dbReference type="SUPFAM" id="SSF51735">
    <property type="entry name" value="NAD(P)-binding Rossmann-fold domains"/>
    <property type="match status" value="1"/>
</dbReference>
<organism evidence="7 8">
    <name type="scientific">Planotetraspora kaengkrachanensis</name>
    <dbReference type="NCBI Taxonomy" id="575193"/>
    <lineage>
        <taxon>Bacteria</taxon>
        <taxon>Bacillati</taxon>
        <taxon>Actinomycetota</taxon>
        <taxon>Actinomycetes</taxon>
        <taxon>Streptosporangiales</taxon>
        <taxon>Streptosporangiaceae</taxon>
        <taxon>Planotetraspora</taxon>
    </lineage>
</organism>
<dbReference type="InterPro" id="IPR006115">
    <property type="entry name" value="6PGDH_NADP-bd"/>
</dbReference>
<feature type="domain" description="6-phosphogluconate dehydrogenase NADP-binding" evidence="5">
    <location>
        <begin position="5"/>
        <end position="158"/>
    </location>
</feature>